<dbReference type="OrthoDB" id="8069750at2759"/>
<evidence type="ECO:0000313" key="5">
    <source>
        <dbReference type="RefSeq" id="XP_016979640.1"/>
    </source>
</evidence>
<reference evidence="5" key="2">
    <citation type="submission" date="2025-04" db="UniProtKB">
        <authorList>
            <consortium name="RefSeq"/>
        </authorList>
    </citation>
    <scope>IDENTIFICATION</scope>
</reference>
<evidence type="ECO:0000256" key="2">
    <source>
        <dbReference type="SAM" id="MobiDB-lite"/>
    </source>
</evidence>
<sequence>MNPTSCSCKHRNVNPPKNKNSLFNCYCEDSENEQLKNEITLVKKQLDEAHDTIAEMEFELESVDVLALQNQLLREEIMKLKSQEEGVISRDDEEDPVTRKNRRSYRQQVSAGILEPQLKSPTEKQRYGFILN</sequence>
<keyword evidence="4" id="KW-1185">Reference proteome</keyword>
<dbReference type="Proteomes" id="UP001652680">
    <property type="component" value="Unassembled WGS sequence"/>
</dbReference>
<dbReference type="AlphaFoldDB" id="A0A6P4EN48"/>
<protein>
    <submittedName>
        <fullName evidence="5">Uncharacterized protein LOC108044978</fullName>
    </submittedName>
</protein>
<dbReference type="RefSeq" id="XP_016979640.1">
    <property type="nucleotide sequence ID" value="XM_017124151.1"/>
</dbReference>
<dbReference type="GeneID" id="108044978"/>
<name>A0A6P4EN48_DRORH</name>
<feature type="coiled-coil region" evidence="1">
    <location>
        <begin position="32"/>
        <end position="83"/>
    </location>
</feature>
<reference evidence="3" key="3">
    <citation type="submission" date="2025-05" db="UniProtKB">
        <authorList>
            <consortium name="EnsemblMetazoa"/>
        </authorList>
    </citation>
    <scope>IDENTIFICATION</scope>
</reference>
<organism evidence="5">
    <name type="scientific">Drosophila rhopaloa</name>
    <name type="common">Fruit fly</name>
    <dbReference type="NCBI Taxonomy" id="1041015"/>
    <lineage>
        <taxon>Eukaryota</taxon>
        <taxon>Metazoa</taxon>
        <taxon>Ecdysozoa</taxon>
        <taxon>Arthropoda</taxon>
        <taxon>Hexapoda</taxon>
        <taxon>Insecta</taxon>
        <taxon>Pterygota</taxon>
        <taxon>Neoptera</taxon>
        <taxon>Endopterygota</taxon>
        <taxon>Diptera</taxon>
        <taxon>Brachycera</taxon>
        <taxon>Muscomorpha</taxon>
        <taxon>Ephydroidea</taxon>
        <taxon>Drosophilidae</taxon>
        <taxon>Drosophila</taxon>
        <taxon>Sophophora</taxon>
    </lineage>
</organism>
<gene>
    <name evidence="5" type="primary">LOC108044978</name>
    <name evidence="3" type="synonym">108044978</name>
</gene>
<keyword evidence="1" id="KW-0175">Coiled coil</keyword>
<proteinExistence type="predicted"/>
<evidence type="ECO:0000313" key="4">
    <source>
        <dbReference type="Proteomes" id="UP001652680"/>
    </source>
</evidence>
<accession>A0A6P4EN48</accession>
<evidence type="ECO:0000256" key="1">
    <source>
        <dbReference type="SAM" id="Coils"/>
    </source>
</evidence>
<feature type="region of interest" description="Disordered" evidence="2">
    <location>
        <begin position="84"/>
        <end position="106"/>
    </location>
</feature>
<reference evidence="4" key="1">
    <citation type="journal article" date="2021" name="Elife">
        <title>Highly contiguous assemblies of 101 drosophilid genomes.</title>
        <authorList>
            <person name="Kim B.Y."/>
            <person name="Wang J.R."/>
            <person name="Miller D.E."/>
            <person name="Barmina O."/>
            <person name="Delaney E."/>
            <person name="Thompson A."/>
            <person name="Comeault A.A."/>
            <person name="Peede D."/>
            <person name="D'Agostino E.R."/>
            <person name="Pelaez J."/>
            <person name="Aguilar J.M."/>
            <person name="Haji D."/>
            <person name="Matsunaga T."/>
            <person name="Armstrong E.E."/>
            <person name="Zych M."/>
            <person name="Ogawa Y."/>
            <person name="Stamenkovic-Radak M."/>
            <person name="Jelic M."/>
            <person name="Veselinovic M.S."/>
            <person name="Tanaskovic M."/>
            <person name="Eric P."/>
            <person name="Gao J.J."/>
            <person name="Katoh T.K."/>
            <person name="Toda M.J."/>
            <person name="Watabe H."/>
            <person name="Watada M."/>
            <person name="Davis J.S."/>
            <person name="Moyle L.C."/>
            <person name="Manoli G."/>
            <person name="Bertolini E."/>
            <person name="Kostal V."/>
            <person name="Hawley R.S."/>
            <person name="Takahashi A."/>
            <person name="Jones C.D."/>
            <person name="Price D.K."/>
            <person name="Whiteman N."/>
            <person name="Kopp A."/>
            <person name="Matute D.R."/>
            <person name="Petrov D.A."/>
        </authorList>
    </citation>
    <scope>NUCLEOTIDE SEQUENCE [LARGE SCALE GENOMIC DNA]</scope>
</reference>
<dbReference type="OMA" id="QLECPLQ"/>
<dbReference type="EnsemblMetazoa" id="XM_017124151.1">
    <property type="protein sequence ID" value="XP_016979640.1"/>
    <property type="gene ID" value="LOC108044978"/>
</dbReference>
<evidence type="ECO:0000313" key="3">
    <source>
        <dbReference type="EnsemblMetazoa" id="XP_016979640.1"/>
    </source>
</evidence>